<dbReference type="GeneID" id="55811001"/>
<dbReference type="EMBL" id="MH744419">
    <property type="protein sequence ID" value="AYD81549.1"/>
    <property type="molecule type" value="Genomic_DNA"/>
</dbReference>
<dbReference type="Proteomes" id="UP000278416">
    <property type="component" value="Segment"/>
</dbReference>
<reference evidence="1 2" key="1">
    <citation type="submission" date="2018-08" db="EMBL/GenBank/DDBJ databases">
        <authorList>
            <person name="Edupali M."/>
            <person name="Eltaeb M."/>
            <person name="Griswold I."/>
            <person name="Han P."/>
            <person name="Iszauk E."/>
            <person name="Joshi S."/>
            <person name="Kim Y."/>
            <person name="Krakopolsky K."/>
            <person name="Kubyshko V."/>
            <person name="Lee J."/>
            <person name="Lee N.Y."/>
            <person name="Lumaj G."/>
            <person name="Muskovitz J."/>
            <person name="Ning J."/>
            <person name="Noll E."/>
            <person name="Persaud B."/>
            <person name="Shankar N."/>
            <person name="Shim K."/>
            <person name="Srinivasan C."/>
            <person name="Yoon I."/>
            <person name="Zhang S."/>
            <person name="Ziausyte U."/>
            <person name="Jarvik J.W."/>
            <person name="Mcguier N."/>
            <person name="Lopez A.J."/>
            <person name="Garlena R.A."/>
            <person name="Russell D.A."/>
            <person name="Pope W.H."/>
            <person name="Jacobs-Sera D."/>
            <person name="Hatfull G.F."/>
        </authorList>
    </citation>
    <scope>NUCLEOTIDE SEQUENCE [LARGE SCALE GENOMIC DNA]</scope>
</reference>
<organism evidence="1 2">
    <name type="scientific">Arthrobacter phage KBurrousTX</name>
    <dbReference type="NCBI Taxonomy" id="2315608"/>
    <lineage>
        <taxon>Viruses</taxon>
        <taxon>Duplodnaviria</taxon>
        <taxon>Heunggongvirae</taxon>
        <taxon>Uroviricota</taxon>
        <taxon>Caudoviricetes</taxon>
        <taxon>Klausavirus</taxon>
        <taxon>Klausavirus kburrousTX</taxon>
    </lineage>
</organism>
<dbReference type="KEGG" id="vg:55811001"/>
<keyword evidence="2" id="KW-1185">Reference proteome</keyword>
<sequence>MSINSYEMHDVVERINDLLASGELTGIYSVETNGFPDSGFVTVRTEASIYRRDFTADQAAIDVITRAFPGGSVQRLHVAHRGSKLSLRADKARYSVDVGPVLLRFEYHVPHECQDFVGKASMGGTPKWWCNGCKRPVTTTAARSMGLLPPLVRKGAK</sequence>
<proteinExistence type="predicted"/>
<evidence type="ECO:0000313" key="2">
    <source>
        <dbReference type="Proteomes" id="UP000278416"/>
    </source>
</evidence>
<protein>
    <submittedName>
        <fullName evidence="1">Uncharacterized protein</fullName>
    </submittedName>
</protein>
<gene>
    <name evidence="1" type="primary">55</name>
    <name evidence="1" type="ORF">KBurrousTX_55</name>
</gene>
<accession>A0A386K8G6</accession>
<dbReference type="RefSeq" id="YP_009881728.1">
    <property type="nucleotide sequence ID" value="NC_049442.1"/>
</dbReference>
<name>A0A386K8G6_9CAUD</name>
<evidence type="ECO:0000313" key="1">
    <source>
        <dbReference type="EMBL" id="AYD81549.1"/>
    </source>
</evidence>